<feature type="chain" id="PRO_5015478828" evidence="2">
    <location>
        <begin position="21"/>
        <end position="1276"/>
    </location>
</feature>
<dbReference type="InterPro" id="IPR029030">
    <property type="entry name" value="Caspase-like_dom_sf"/>
</dbReference>
<feature type="signal peptide" evidence="2">
    <location>
        <begin position="1"/>
        <end position="20"/>
    </location>
</feature>
<dbReference type="EMBL" id="MQUC01000003">
    <property type="protein sequence ID" value="PRP67291.1"/>
    <property type="molecule type" value="Genomic_DNA"/>
</dbReference>
<dbReference type="Pfam" id="PF01364">
    <property type="entry name" value="Peptidase_C25"/>
    <property type="match status" value="1"/>
</dbReference>
<feature type="domain" description="Gingipain" evidence="3">
    <location>
        <begin position="537"/>
        <end position="908"/>
    </location>
</feature>
<dbReference type="CDD" id="cd02258">
    <property type="entry name" value="Peptidase_C25_N"/>
    <property type="match status" value="1"/>
</dbReference>
<dbReference type="Gene3D" id="2.60.40.4070">
    <property type="match status" value="1"/>
</dbReference>
<evidence type="ECO:0000256" key="2">
    <source>
        <dbReference type="SAM" id="SignalP"/>
    </source>
</evidence>
<dbReference type="InterPro" id="IPR026444">
    <property type="entry name" value="Secre_tail"/>
</dbReference>
<dbReference type="GO" id="GO:0008234">
    <property type="term" value="F:cysteine-type peptidase activity"/>
    <property type="evidence" value="ECO:0007669"/>
    <property type="project" value="InterPro"/>
</dbReference>
<dbReference type="NCBIfam" id="TIGR04183">
    <property type="entry name" value="Por_Secre_tail"/>
    <property type="match status" value="1"/>
</dbReference>
<keyword evidence="4" id="KW-0969">Cilium</keyword>
<dbReference type="InterPro" id="IPR029031">
    <property type="entry name" value="Gingipain_N_sf"/>
</dbReference>
<dbReference type="Proteomes" id="UP000239532">
    <property type="component" value="Unassembled WGS sequence"/>
</dbReference>
<dbReference type="SUPFAM" id="SSF52129">
    <property type="entry name" value="Caspase-like"/>
    <property type="match status" value="1"/>
</dbReference>
<comment type="caution">
    <text evidence="4">The sequence shown here is derived from an EMBL/GenBank/DDBJ whole genome shotgun (WGS) entry which is preliminary data.</text>
</comment>
<dbReference type="Gene3D" id="3.40.50.1460">
    <property type="match status" value="1"/>
</dbReference>
<keyword evidence="4" id="KW-0966">Cell projection</keyword>
<protein>
    <submittedName>
        <fullName evidence="4">Flagellar hook capping protein, Fjo24</fullName>
    </submittedName>
</protein>
<dbReference type="InterPro" id="IPR001769">
    <property type="entry name" value="Gingipain"/>
</dbReference>
<evidence type="ECO:0000313" key="5">
    <source>
        <dbReference type="Proteomes" id="UP000239532"/>
    </source>
</evidence>
<keyword evidence="1 2" id="KW-0732">Signal</keyword>
<accession>A0A2S9WV03</accession>
<reference evidence="4 5" key="1">
    <citation type="submission" date="2016-11" db="EMBL/GenBank/DDBJ databases">
        <title>Trade-off between light-utilization and light-protection in marine flavobacteria.</title>
        <authorList>
            <person name="Kumagai Y."/>
        </authorList>
    </citation>
    <scope>NUCLEOTIDE SEQUENCE [LARGE SCALE GENOMIC DNA]</scope>
    <source>
        <strain evidence="4 5">JCM 17109</strain>
    </source>
</reference>
<dbReference type="Gene3D" id="3.40.50.10390">
    <property type="entry name" value="Gingipain r, domain 1"/>
    <property type="match status" value="1"/>
</dbReference>
<dbReference type="GO" id="GO:0006508">
    <property type="term" value="P:proteolysis"/>
    <property type="evidence" value="ECO:0007669"/>
    <property type="project" value="InterPro"/>
</dbReference>
<gene>
    <name evidence="4" type="ORF">BST86_09365</name>
</gene>
<dbReference type="AlphaFoldDB" id="A0A2S9WV03"/>
<keyword evidence="4" id="KW-0282">Flagellum</keyword>
<evidence type="ECO:0000313" key="4">
    <source>
        <dbReference type="EMBL" id="PRP67291.1"/>
    </source>
</evidence>
<sequence length="1276" mass="141599">MKHLSILVFLIITAMGTAQQQTINLEWNGSTALQIGDQSIDLPYFENGFVYESEKLNFSLLLSTNGKIDPLSAVFSNIDSQPIPNFELLDLDRSKIPTSAEMMLNNALSRKRNYVQIQMNPIYRSGNTYRRINSFTVSYTTAPPEAVAKNSSFTNSALASGDWYKFKVEKTGAHRITRGFLENLGMDVSRIDPRKLKIYGQGGTSMPLINQENLHYDPAQVAITVTGAEDGSFDNGDEILFYGIATDTEYVAENDSFINPYTDDSIYYITASGGDGKRILPQINAGGTPAVTYDYYQSTKFHEVDERNIGLIGRIWYGERFAIEPEQTFEFEFDNLITSRPATVRIATAAISDVVTRMTYTINGQALGNSTFTGLANDNNSVARRALLVDPNVTLSSGNVSVNLTYDNGGIPASQGYLDYIRIDAFESLTGTGEQFSFTVPEAATASGLGRYQLSNASEISEVWEVTDRFNITKIENTEGLSDFAFTSSLGTARKFIAVDRSDLYAPVSLRDSRVPNQNLKGTIFNDASGNFRDIDYLIITRPFLQSQAQRLANYHIRESNLNVKVVLLDQIYNEFSEGKQDISAIRNFVKYVYDNASDPSRRVQYLNMFGDASYDYKDRIPVEDNIVPSFLSANSTSLTSSYVTDDFFTYMDPQEGTVATNNLMDLAVGRMIVSTVQEAREMVDKIESYTSIPAFDRWRNNVTLIGDDVDEAGDAILQKSVNQLGDDIFSNRPDYNVRKILLDSYEQINTAGGPRYPEAVDDIKNAFEQGSLVINYFGHGNEDGLAQEFVITQTLAEQLRNPTTLPLFIAVTCEFTRYDNPQRVSGGERTYLNPNGGAIAIVATNRLIFISTGVTLNDTLDEYLFGFENVEPISMAEALRLAKTDPSLANNGTRRVVAFIGDPALKLAFPTPRVVLTQVNGQPVSTSEPLRALDRVSLSGEVRTISGNLINDYNGEVSITVFDKEIERTTLGNDGIVIGGTLEQIDFRQQGEVLFRGQATVENGLFSVDFVMPRDTQIPLGNGRISFYAKRANLPEDQNGFSEDVRIGGINENAPQDDLGPEIELFMNDRNFVSGGITDENPFILAFLNDVSGINTASGIGHDIIGIIDGDETNPFVLNDYYEADVDDFTSGKVYFPLRGIAPGLHTLTVKAWDTYNNSSTQEIQFVVASGDGIELTRVLNYPNPFTTYTEFWFNHNRPFEPLEVQVQVMTVTGKIVWTQNQSVTTSGFTSREITWDGVDDFGQRLGKGVYIYKITVKSTLSNETASKIEKLVIL</sequence>
<evidence type="ECO:0000259" key="3">
    <source>
        <dbReference type="Pfam" id="PF01364"/>
    </source>
</evidence>
<dbReference type="RefSeq" id="WP_242446559.1">
    <property type="nucleotide sequence ID" value="NZ_MQUC01000003.1"/>
</dbReference>
<keyword evidence="5" id="KW-1185">Reference proteome</keyword>
<organism evidence="4 5">
    <name type="scientific">Nonlabens agnitus</name>
    <dbReference type="NCBI Taxonomy" id="870484"/>
    <lineage>
        <taxon>Bacteria</taxon>
        <taxon>Pseudomonadati</taxon>
        <taxon>Bacteroidota</taxon>
        <taxon>Flavobacteriia</taxon>
        <taxon>Flavobacteriales</taxon>
        <taxon>Flavobacteriaceae</taxon>
        <taxon>Nonlabens</taxon>
    </lineage>
</organism>
<evidence type="ECO:0000256" key="1">
    <source>
        <dbReference type="ARBA" id="ARBA00022729"/>
    </source>
</evidence>
<name>A0A2S9WV03_9FLAO</name>
<proteinExistence type="predicted"/>
<dbReference type="NCBIfam" id="NF033707">
    <property type="entry name" value="T9SS_sortase"/>
    <property type="match status" value="1"/>
</dbReference>